<accession>A0A1F4UTD0</accession>
<dbReference type="Pfam" id="PF00583">
    <property type="entry name" value="Acetyltransf_1"/>
    <property type="match status" value="1"/>
</dbReference>
<evidence type="ECO:0000259" key="1">
    <source>
        <dbReference type="PROSITE" id="PS51186"/>
    </source>
</evidence>
<dbReference type="Gene3D" id="3.40.630.30">
    <property type="match status" value="1"/>
</dbReference>
<feature type="domain" description="N-acetyltransferase" evidence="1">
    <location>
        <begin position="1"/>
        <end position="191"/>
    </location>
</feature>
<organism evidence="2 3">
    <name type="scientific">candidate division WWE3 bacterium RIFCSPLOWO2_01_FULL_37_15</name>
    <dbReference type="NCBI Taxonomy" id="1802622"/>
    <lineage>
        <taxon>Bacteria</taxon>
        <taxon>Katanobacteria</taxon>
    </lineage>
</organism>
<dbReference type="AlphaFoldDB" id="A0A1F4UTD0"/>
<sequence length="191" mass="22268">MIREAKSTDSEQIKSIINNYILDREKLDDFVYCAKKQRDGFIATADFEDLQEKIHSSKLFNVYEKEETICGFIVANRELYFPEEAQNIIWLDKNAKEVYFHGEKSIELHYIAVEPSYKNKGVATKLFEQSISELKNEGFTDLFSIVALGPLTNCSSIIWHTKRGFKRVCVTMPFDIFGIKDYQSILFHREL</sequence>
<protein>
    <recommendedName>
        <fullName evidence="1">N-acetyltransferase domain-containing protein</fullName>
    </recommendedName>
</protein>
<evidence type="ECO:0000313" key="2">
    <source>
        <dbReference type="EMBL" id="OGC48060.1"/>
    </source>
</evidence>
<reference evidence="2 3" key="1">
    <citation type="journal article" date="2016" name="Nat. Commun.">
        <title>Thousands of microbial genomes shed light on interconnected biogeochemical processes in an aquifer system.</title>
        <authorList>
            <person name="Anantharaman K."/>
            <person name="Brown C.T."/>
            <person name="Hug L.A."/>
            <person name="Sharon I."/>
            <person name="Castelle C.J."/>
            <person name="Probst A.J."/>
            <person name="Thomas B.C."/>
            <person name="Singh A."/>
            <person name="Wilkins M.J."/>
            <person name="Karaoz U."/>
            <person name="Brodie E.L."/>
            <person name="Williams K.H."/>
            <person name="Hubbard S.S."/>
            <person name="Banfield J.F."/>
        </authorList>
    </citation>
    <scope>NUCLEOTIDE SEQUENCE [LARGE SCALE GENOMIC DNA]</scope>
</reference>
<dbReference type="Proteomes" id="UP000177458">
    <property type="component" value="Unassembled WGS sequence"/>
</dbReference>
<dbReference type="SUPFAM" id="SSF55729">
    <property type="entry name" value="Acyl-CoA N-acyltransferases (Nat)"/>
    <property type="match status" value="1"/>
</dbReference>
<name>A0A1F4UTD0_UNCKA</name>
<comment type="caution">
    <text evidence="2">The sequence shown here is derived from an EMBL/GenBank/DDBJ whole genome shotgun (WGS) entry which is preliminary data.</text>
</comment>
<proteinExistence type="predicted"/>
<dbReference type="PROSITE" id="PS51186">
    <property type="entry name" value="GNAT"/>
    <property type="match status" value="1"/>
</dbReference>
<dbReference type="CDD" id="cd04301">
    <property type="entry name" value="NAT_SF"/>
    <property type="match status" value="1"/>
</dbReference>
<dbReference type="EMBL" id="MEVF01000050">
    <property type="protein sequence ID" value="OGC48060.1"/>
    <property type="molecule type" value="Genomic_DNA"/>
</dbReference>
<dbReference type="GO" id="GO:0016747">
    <property type="term" value="F:acyltransferase activity, transferring groups other than amino-acyl groups"/>
    <property type="evidence" value="ECO:0007669"/>
    <property type="project" value="InterPro"/>
</dbReference>
<dbReference type="InterPro" id="IPR000182">
    <property type="entry name" value="GNAT_dom"/>
</dbReference>
<gene>
    <name evidence="2" type="ORF">A3A69_01650</name>
</gene>
<evidence type="ECO:0000313" key="3">
    <source>
        <dbReference type="Proteomes" id="UP000177458"/>
    </source>
</evidence>
<dbReference type="InterPro" id="IPR016181">
    <property type="entry name" value="Acyl_CoA_acyltransferase"/>
</dbReference>